<comment type="caution">
    <text evidence="3">Lacks conserved residue(s) required for the propagation of feature annotation.</text>
</comment>
<keyword evidence="3" id="KW-0963">Cytoplasm</keyword>
<dbReference type="RefSeq" id="WP_191802249.1">
    <property type="nucleotide sequence ID" value="NZ_JACSQL010000008.1"/>
</dbReference>
<comment type="subcellular location">
    <subcellularLocation>
        <location evidence="3">Cytoplasm</location>
    </subcellularLocation>
</comment>
<comment type="similarity">
    <text evidence="3">Belongs to the Maf family. YhdE subfamily.</text>
</comment>
<dbReference type="PIRSF" id="PIRSF006305">
    <property type="entry name" value="Maf"/>
    <property type="match status" value="1"/>
</dbReference>
<comment type="catalytic activity">
    <reaction evidence="3">
        <text>dTTP + H2O = dTMP + diphosphate + H(+)</text>
        <dbReference type="Rhea" id="RHEA:28534"/>
        <dbReference type="ChEBI" id="CHEBI:15377"/>
        <dbReference type="ChEBI" id="CHEBI:15378"/>
        <dbReference type="ChEBI" id="CHEBI:33019"/>
        <dbReference type="ChEBI" id="CHEBI:37568"/>
        <dbReference type="ChEBI" id="CHEBI:63528"/>
        <dbReference type="EC" id="3.6.1.9"/>
    </reaction>
</comment>
<dbReference type="Proteomes" id="UP000608071">
    <property type="component" value="Unassembled WGS sequence"/>
</dbReference>
<feature type="site" description="Important for substrate specificity" evidence="3">
    <location>
        <position position="17"/>
    </location>
</feature>
<dbReference type="InterPro" id="IPR029001">
    <property type="entry name" value="ITPase-like_fam"/>
</dbReference>
<proteinExistence type="inferred from homology"/>
<gene>
    <name evidence="4" type="primary">maf</name>
    <name evidence="4" type="ORF">H9647_17280</name>
</gene>
<dbReference type="NCBIfam" id="TIGR00172">
    <property type="entry name" value="maf"/>
    <property type="match status" value="1"/>
</dbReference>
<organism evidence="4 5">
    <name type="scientific">Paenibacillus gallinarum</name>
    <dbReference type="NCBI Taxonomy" id="2762232"/>
    <lineage>
        <taxon>Bacteria</taxon>
        <taxon>Bacillati</taxon>
        <taxon>Bacillota</taxon>
        <taxon>Bacilli</taxon>
        <taxon>Bacillales</taxon>
        <taxon>Paenibacillaceae</taxon>
        <taxon>Paenibacillus</taxon>
    </lineage>
</organism>
<dbReference type="HAMAP" id="MF_00528">
    <property type="entry name" value="Maf"/>
    <property type="match status" value="1"/>
</dbReference>
<feature type="site" description="Important for substrate specificity" evidence="3">
    <location>
        <position position="79"/>
    </location>
</feature>
<comment type="cofactor">
    <cofactor evidence="1 3">
        <name>a divalent metal cation</name>
        <dbReference type="ChEBI" id="CHEBI:60240"/>
    </cofactor>
</comment>
<sequence>MKKQQNHRIILASTSPRRRELIASLRLPFEVVPSHVDEDTPADYTPEQVVEELALRKAKAVYDSYEASMEGAIVVGSDTIVVMDGMILGKPKDEEDAFRMLGMLQNRTHEVYSGVACISGDTGRIIVDHRKTKVKMKAQTHEAIRAYIATKEPFDKAGSYAIQGIGSVLVESIEGCYFNVVGLPLSLLSEQLAELGMHVLAIDET</sequence>
<keyword evidence="5" id="KW-1185">Reference proteome</keyword>
<dbReference type="PANTHER" id="PTHR43213">
    <property type="entry name" value="BIFUNCTIONAL DTTP/UTP PYROPHOSPHATASE/METHYLTRANSFERASE PROTEIN-RELATED"/>
    <property type="match status" value="1"/>
</dbReference>
<protein>
    <recommendedName>
        <fullName evidence="3">dTTP/UTP pyrophosphatase</fullName>
        <shortName evidence="3">dTTPase/UTPase</shortName>
        <ecNumber evidence="3">3.6.1.9</ecNumber>
    </recommendedName>
    <alternativeName>
        <fullName evidence="3">Nucleoside triphosphate pyrophosphatase</fullName>
    </alternativeName>
    <alternativeName>
        <fullName evidence="3">Nucleotide pyrophosphatase</fullName>
        <shortName evidence="3">Nucleotide PPase</shortName>
    </alternativeName>
</protein>
<dbReference type="EMBL" id="JACSQL010000008">
    <property type="protein sequence ID" value="MBD7969815.1"/>
    <property type="molecule type" value="Genomic_DNA"/>
</dbReference>
<evidence type="ECO:0000256" key="2">
    <source>
        <dbReference type="ARBA" id="ARBA00022801"/>
    </source>
</evidence>
<dbReference type="PANTHER" id="PTHR43213:SF5">
    <property type="entry name" value="BIFUNCTIONAL DTTP_UTP PYROPHOSPHATASE_METHYLTRANSFERASE PROTEIN-RELATED"/>
    <property type="match status" value="1"/>
</dbReference>
<feature type="active site" description="Proton acceptor" evidence="3">
    <location>
        <position position="78"/>
    </location>
</feature>
<dbReference type="SUPFAM" id="SSF52972">
    <property type="entry name" value="ITPase-like"/>
    <property type="match status" value="1"/>
</dbReference>
<comment type="caution">
    <text evidence="4">The sequence shown here is derived from an EMBL/GenBank/DDBJ whole genome shotgun (WGS) entry which is preliminary data.</text>
</comment>
<dbReference type="InterPro" id="IPR003697">
    <property type="entry name" value="Maf-like"/>
</dbReference>
<feature type="site" description="Important for substrate specificity" evidence="3">
    <location>
        <position position="163"/>
    </location>
</feature>
<evidence type="ECO:0000256" key="1">
    <source>
        <dbReference type="ARBA" id="ARBA00001968"/>
    </source>
</evidence>
<evidence type="ECO:0000313" key="4">
    <source>
        <dbReference type="EMBL" id="MBD7969815.1"/>
    </source>
</evidence>
<reference evidence="4 5" key="1">
    <citation type="submission" date="2020-08" db="EMBL/GenBank/DDBJ databases">
        <title>A Genomic Blueprint of the Chicken Gut Microbiome.</title>
        <authorList>
            <person name="Gilroy R."/>
            <person name="Ravi A."/>
            <person name="Getino M."/>
            <person name="Pursley I."/>
            <person name="Horton D.L."/>
            <person name="Alikhan N.-F."/>
            <person name="Baker D."/>
            <person name="Gharbi K."/>
            <person name="Hall N."/>
            <person name="Watson M."/>
            <person name="Adriaenssens E.M."/>
            <person name="Foster-Nyarko E."/>
            <person name="Jarju S."/>
            <person name="Secka A."/>
            <person name="Antonio M."/>
            <person name="Oren A."/>
            <person name="Chaudhuri R."/>
            <person name="La Ragione R.M."/>
            <person name="Hildebrand F."/>
            <person name="Pallen M.J."/>
        </authorList>
    </citation>
    <scope>NUCLEOTIDE SEQUENCE [LARGE SCALE GENOMIC DNA]</scope>
    <source>
        <strain evidence="4 5">Sa2BVA9</strain>
    </source>
</reference>
<name>A0ABR8T223_9BACL</name>
<evidence type="ECO:0000256" key="3">
    <source>
        <dbReference type="HAMAP-Rule" id="MF_00528"/>
    </source>
</evidence>
<dbReference type="Pfam" id="PF02545">
    <property type="entry name" value="Maf"/>
    <property type="match status" value="1"/>
</dbReference>
<dbReference type="Gene3D" id="3.90.950.10">
    <property type="match status" value="1"/>
</dbReference>
<comment type="function">
    <text evidence="3">Nucleoside triphosphate pyrophosphatase that hydrolyzes dTTP and UTP. May have a dual role in cell division arrest and in preventing the incorporation of modified nucleotides into cellular nucleic acids.</text>
</comment>
<keyword evidence="2 3" id="KW-0378">Hydrolase</keyword>
<dbReference type="CDD" id="cd00555">
    <property type="entry name" value="Maf"/>
    <property type="match status" value="1"/>
</dbReference>
<comment type="catalytic activity">
    <reaction evidence="3">
        <text>UTP + H2O = UMP + diphosphate + H(+)</text>
        <dbReference type="Rhea" id="RHEA:29395"/>
        <dbReference type="ChEBI" id="CHEBI:15377"/>
        <dbReference type="ChEBI" id="CHEBI:15378"/>
        <dbReference type="ChEBI" id="CHEBI:33019"/>
        <dbReference type="ChEBI" id="CHEBI:46398"/>
        <dbReference type="ChEBI" id="CHEBI:57865"/>
        <dbReference type="EC" id="3.6.1.9"/>
    </reaction>
</comment>
<accession>A0ABR8T223</accession>
<keyword evidence="3" id="KW-0546">Nucleotide metabolism</keyword>
<evidence type="ECO:0000313" key="5">
    <source>
        <dbReference type="Proteomes" id="UP000608071"/>
    </source>
</evidence>
<dbReference type="EC" id="3.6.1.9" evidence="3"/>